<evidence type="ECO:0000313" key="2">
    <source>
        <dbReference type="Proteomes" id="UP000225448"/>
    </source>
</evidence>
<sequence length="113" mass="13250">MSRRLFQITAAGTVVGPRDYYAKIAGRQGVKPRLAKKANKYIDIAENAWREGLRMKDMVINGELTFDLWNKQRRKIEALSSTFFRRRSFSQGLKEGYRVTVEYYEFQKAQGYN</sequence>
<protein>
    <submittedName>
        <fullName evidence="1">Uncharacterized protein</fullName>
    </submittedName>
</protein>
<organism evidence="1 2">
    <name type="scientific">Pseudomonas phage Phabio</name>
    <dbReference type="NCBI Taxonomy" id="2006668"/>
    <lineage>
        <taxon>Viruses</taxon>
        <taxon>Duplodnaviria</taxon>
        <taxon>Heunggongvirae</taxon>
        <taxon>Uroviricota</taxon>
        <taxon>Caudoviricetes</taxon>
        <taxon>Chimalliviridae</taxon>
        <taxon>Phabiovirus</taxon>
        <taxon>Phabiovirus phabio</taxon>
    </lineage>
</organism>
<dbReference type="EMBL" id="MF042360">
    <property type="protein sequence ID" value="ARV76828.1"/>
    <property type="molecule type" value="Genomic_DNA"/>
</dbReference>
<name>A0A1Y0T022_9CAUD</name>
<evidence type="ECO:0000313" key="1">
    <source>
        <dbReference type="EMBL" id="ARV76828.1"/>
    </source>
</evidence>
<dbReference type="Proteomes" id="UP000225448">
    <property type="component" value="Segment"/>
</dbReference>
<gene>
    <name evidence="1" type="ORF">PHABIO_197</name>
</gene>
<reference evidence="1 2" key="1">
    <citation type="submission" date="2017-05" db="EMBL/GenBank/DDBJ databases">
        <authorList>
            <person name="Song R."/>
            <person name="Chenine A.L."/>
            <person name="Ruprecht R.M."/>
        </authorList>
    </citation>
    <scope>NUCLEOTIDE SEQUENCE [LARGE SCALE GENOMIC DNA]</scope>
</reference>
<proteinExistence type="predicted"/>
<keyword evidence="2" id="KW-1185">Reference proteome</keyword>
<accession>A0A1Y0T022</accession>